<feature type="compositionally biased region" description="Polar residues" evidence="1">
    <location>
        <begin position="74"/>
        <end position="88"/>
    </location>
</feature>
<reference evidence="2 3" key="1">
    <citation type="submission" date="2018-10" db="EMBL/GenBank/DDBJ databases">
        <title>Improved assembly of the deer mouse Peromyscus maniculatus genome.</title>
        <authorList>
            <person name="Lassance J.-M."/>
            <person name="Hoekstra H.E."/>
        </authorList>
    </citation>
    <scope>NUCLEOTIDE SEQUENCE [LARGE SCALE GENOMIC DNA]</scope>
</reference>
<dbReference type="AlphaFoldDB" id="A0A8C8ULR6"/>
<keyword evidence="3" id="KW-1185">Reference proteome</keyword>
<dbReference type="Ensembl" id="ENSPEMT00000036950.1">
    <property type="protein sequence ID" value="ENSPEMP00000033536.1"/>
    <property type="gene ID" value="ENSPEMG00000028283.1"/>
</dbReference>
<accession>A0A8C8ULR6</accession>
<protein>
    <submittedName>
        <fullName evidence="2">Uncharacterized protein</fullName>
    </submittedName>
</protein>
<evidence type="ECO:0000256" key="1">
    <source>
        <dbReference type="SAM" id="MobiDB-lite"/>
    </source>
</evidence>
<evidence type="ECO:0000313" key="2">
    <source>
        <dbReference type="Ensembl" id="ENSPEMP00000033536.1"/>
    </source>
</evidence>
<dbReference type="Proteomes" id="UP000694547">
    <property type="component" value="Chromosome 16"/>
</dbReference>
<dbReference type="GeneTree" id="ENSGT00860000135813"/>
<reference evidence="2" key="2">
    <citation type="submission" date="2025-08" db="UniProtKB">
        <authorList>
            <consortium name="Ensembl"/>
        </authorList>
    </citation>
    <scope>IDENTIFICATION</scope>
</reference>
<name>A0A8C8ULR6_PERMB</name>
<organism evidence="2 3">
    <name type="scientific">Peromyscus maniculatus bairdii</name>
    <name type="common">Prairie deer mouse</name>
    <dbReference type="NCBI Taxonomy" id="230844"/>
    <lineage>
        <taxon>Eukaryota</taxon>
        <taxon>Metazoa</taxon>
        <taxon>Chordata</taxon>
        <taxon>Craniata</taxon>
        <taxon>Vertebrata</taxon>
        <taxon>Euteleostomi</taxon>
        <taxon>Mammalia</taxon>
        <taxon>Eutheria</taxon>
        <taxon>Euarchontoglires</taxon>
        <taxon>Glires</taxon>
        <taxon>Rodentia</taxon>
        <taxon>Myomorpha</taxon>
        <taxon>Muroidea</taxon>
        <taxon>Cricetidae</taxon>
        <taxon>Neotominae</taxon>
        <taxon>Peromyscus</taxon>
    </lineage>
</organism>
<reference evidence="2" key="3">
    <citation type="submission" date="2025-09" db="UniProtKB">
        <authorList>
            <consortium name="Ensembl"/>
        </authorList>
    </citation>
    <scope>IDENTIFICATION</scope>
</reference>
<proteinExistence type="predicted"/>
<evidence type="ECO:0000313" key="3">
    <source>
        <dbReference type="Proteomes" id="UP000694547"/>
    </source>
</evidence>
<sequence length="195" mass="21062">LTLHPRGAQAEDGGDGLPGASPPAGDPDGANRTAAHDPWELPAWRICPSPLEPQPSRPAPWLQSCTSRARRARTQNPSREQSIASRRSASAEGQRAEADTPTRLSPLPDPGSRAGDPRLSCPNKSWRSPAHSVFSGSRSHRTLGSTPLRCFLNRRSLGWSGSPWRLHGCCANTIRLNRPPSLHPRDIAFSEPPGD</sequence>
<feature type="region of interest" description="Disordered" evidence="1">
    <location>
        <begin position="1"/>
        <end position="140"/>
    </location>
</feature>